<dbReference type="InterPro" id="IPR036869">
    <property type="entry name" value="J_dom_sf"/>
</dbReference>
<evidence type="ECO:0000256" key="3">
    <source>
        <dbReference type="ARBA" id="ARBA00022989"/>
    </source>
</evidence>
<dbReference type="AlphaFoldDB" id="A0A8J8NEC5"/>
<dbReference type="CDD" id="cd06257">
    <property type="entry name" value="DnaJ"/>
    <property type="match status" value="1"/>
</dbReference>
<evidence type="ECO:0000256" key="6">
    <source>
        <dbReference type="SAM" id="MobiDB-lite"/>
    </source>
</evidence>
<evidence type="ECO:0000256" key="4">
    <source>
        <dbReference type="ARBA" id="ARBA00023136"/>
    </source>
</evidence>
<dbReference type="InterPro" id="IPR051100">
    <property type="entry name" value="DnaJ_subfamily_B/C"/>
</dbReference>
<feature type="repeat" description="TPR" evidence="5">
    <location>
        <begin position="9"/>
        <end position="42"/>
    </location>
</feature>
<keyword evidence="4" id="KW-0472">Membrane</keyword>
<organism evidence="8 9">
    <name type="scientific">Halteria grandinella</name>
    <dbReference type="NCBI Taxonomy" id="5974"/>
    <lineage>
        <taxon>Eukaryota</taxon>
        <taxon>Sar</taxon>
        <taxon>Alveolata</taxon>
        <taxon>Ciliophora</taxon>
        <taxon>Intramacronucleata</taxon>
        <taxon>Spirotrichea</taxon>
        <taxon>Stichotrichia</taxon>
        <taxon>Sporadotrichida</taxon>
        <taxon>Halteriidae</taxon>
        <taxon>Halteria</taxon>
    </lineage>
</organism>
<dbReference type="PRINTS" id="PR00625">
    <property type="entry name" value="JDOMAIN"/>
</dbReference>
<protein>
    <recommendedName>
        <fullName evidence="7">J domain-containing protein</fullName>
    </recommendedName>
</protein>
<comment type="subcellular location">
    <subcellularLocation>
        <location evidence="1">Membrane</location>
        <topology evidence="1">Single-pass membrane protein</topology>
    </subcellularLocation>
</comment>
<gene>
    <name evidence="8" type="ORF">FGO68_gene7509</name>
</gene>
<dbReference type="InterPro" id="IPR019734">
    <property type="entry name" value="TPR_rpt"/>
</dbReference>
<dbReference type="SMART" id="SM00271">
    <property type="entry name" value="DnaJ"/>
    <property type="match status" value="1"/>
</dbReference>
<keyword evidence="5" id="KW-0802">TPR repeat</keyword>
<evidence type="ECO:0000313" key="9">
    <source>
        <dbReference type="Proteomes" id="UP000785679"/>
    </source>
</evidence>
<accession>A0A8J8NEC5</accession>
<sequence length="392" mass="44407">MSSTIQEEAKKSLEVAQEAINNADLAKAQRFLEKALRIDPNNQKAIYLLSKVKSGDVSSEKKSAPAAGGSSNGARQQSGGGATSAKAAPAPDEPPKYTPEEVKRCKEVIAKKDYYEILGVAKTATEDELKKAYRKLALKFHPDKCNAPQADEAFKKINAAYACLSEADKRRLYDEHGTEENFQQRYQQQYGFNEQQFDPNDIFNMFFGGHMGGGRRYVYRNGQYYQQGAGNRQAAQHEERGAANQNPGVALLQQIFPLLLILFMTGVLNFGGSSTGVAEPIYKFNYVQHYFPVQVMTTRLSKYYYVSEKTAYDLRLDPQLKRRTDERVEKDYLRTAEYKCDEAKRQRSHFINLSKRTEEGSKLYEDLLDKADSVDMTACEDVKNFRKIIGYN</sequence>
<reference evidence="8" key="1">
    <citation type="submission" date="2019-06" db="EMBL/GenBank/DDBJ databases">
        <authorList>
            <person name="Zheng W."/>
        </authorList>
    </citation>
    <scope>NUCLEOTIDE SEQUENCE</scope>
    <source>
        <strain evidence="8">QDHG01</strain>
    </source>
</reference>
<dbReference type="EMBL" id="RRYP01020281">
    <property type="protein sequence ID" value="TNV72975.1"/>
    <property type="molecule type" value="Genomic_DNA"/>
</dbReference>
<evidence type="ECO:0000256" key="5">
    <source>
        <dbReference type="PROSITE-ProRule" id="PRU00339"/>
    </source>
</evidence>
<evidence type="ECO:0000313" key="8">
    <source>
        <dbReference type="EMBL" id="TNV72975.1"/>
    </source>
</evidence>
<keyword evidence="9" id="KW-1185">Reference proteome</keyword>
<dbReference type="Gene3D" id="1.10.287.110">
    <property type="entry name" value="DnaJ domain"/>
    <property type="match status" value="1"/>
</dbReference>
<name>A0A8J8NEC5_HALGN</name>
<evidence type="ECO:0000259" key="7">
    <source>
        <dbReference type="PROSITE" id="PS50076"/>
    </source>
</evidence>
<proteinExistence type="predicted"/>
<feature type="region of interest" description="Disordered" evidence="6">
    <location>
        <begin position="53"/>
        <end position="101"/>
    </location>
</feature>
<feature type="compositionally biased region" description="Low complexity" evidence="6">
    <location>
        <begin position="64"/>
        <end position="74"/>
    </location>
</feature>
<evidence type="ECO:0000256" key="2">
    <source>
        <dbReference type="ARBA" id="ARBA00022692"/>
    </source>
</evidence>
<dbReference type="InterPro" id="IPR015399">
    <property type="entry name" value="DUF1977_DnaJ-like"/>
</dbReference>
<dbReference type="PROSITE" id="PS50076">
    <property type="entry name" value="DNAJ_2"/>
    <property type="match status" value="1"/>
</dbReference>
<dbReference type="PROSITE" id="PS50005">
    <property type="entry name" value="TPR"/>
    <property type="match status" value="1"/>
</dbReference>
<dbReference type="Pfam" id="PF00226">
    <property type="entry name" value="DnaJ"/>
    <property type="match status" value="1"/>
</dbReference>
<evidence type="ECO:0000256" key="1">
    <source>
        <dbReference type="ARBA" id="ARBA00004167"/>
    </source>
</evidence>
<keyword evidence="3" id="KW-1133">Transmembrane helix</keyword>
<dbReference type="InterPro" id="IPR001623">
    <property type="entry name" value="DnaJ_domain"/>
</dbReference>
<dbReference type="Gene3D" id="1.25.40.10">
    <property type="entry name" value="Tetratricopeptide repeat domain"/>
    <property type="match status" value="1"/>
</dbReference>
<dbReference type="Pfam" id="PF09320">
    <property type="entry name" value="DUF1977"/>
    <property type="match status" value="1"/>
</dbReference>
<dbReference type="PANTHER" id="PTHR43908">
    <property type="entry name" value="AT29763P-RELATED"/>
    <property type="match status" value="1"/>
</dbReference>
<comment type="caution">
    <text evidence="8">The sequence shown here is derived from an EMBL/GenBank/DDBJ whole genome shotgun (WGS) entry which is preliminary data.</text>
</comment>
<dbReference type="SUPFAM" id="SSF46565">
    <property type="entry name" value="Chaperone J-domain"/>
    <property type="match status" value="1"/>
</dbReference>
<keyword evidence="2" id="KW-0812">Transmembrane</keyword>
<dbReference type="InterPro" id="IPR011990">
    <property type="entry name" value="TPR-like_helical_dom_sf"/>
</dbReference>
<dbReference type="OrthoDB" id="552049at2759"/>
<dbReference type="GO" id="GO:0016020">
    <property type="term" value="C:membrane"/>
    <property type="evidence" value="ECO:0007669"/>
    <property type="project" value="UniProtKB-SubCell"/>
</dbReference>
<dbReference type="Proteomes" id="UP000785679">
    <property type="component" value="Unassembled WGS sequence"/>
</dbReference>
<feature type="domain" description="J" evidence="7">
    <location>
        <begin position="113"/>
        <end position="177"/>
    </location>
</feature>